<name>A0A8X6URR5_TRICX</name>
<dbReference type="EMBL" id="BMAU01021084">
    <property type="protein sequence ID" value="GFX89911.1"/>
    <property type="molecule type" value="Genomic_DNA"/>
</dbReference>
<dbReference type="Proteomes" id="UP000887159">
    <property type="component" value="Unassembled WGS sequence"/>
</dbReference>
<organism evidence="1 2">
    <name type="scientific">Trichonephila clavipes</name>
    <name type="common">Golden silk orbweaver</name>
    <name type="synonym">Nephila clavipes</name>
    <dbReference type="NCBI Taxonomy" id="2585209"/>
    <lineage>
        <taxon>Eukaryota</taxon>
        <taxon>Metazoa</taxon>
        <taxon>Ecdysozoa</taxon>
        <taxon>Arthropoda</taxon>
        <taxon>Chelicerata</taxon>
        <taxon>Arachnida</taxon>
        <taxon>Araneae</taxon>
        <taxon>Araneomorphae</taxon>
        <taxon>Entelegynae</taxon>
        <taxon>Araneoidea</taxon>
        <taxon>Nephilidae</taxon>
        <taxon>Trichonephila</taxon>
    </lineage>
</organism>
<dbReference type="AlphaFoldDB" id="A0A8X6URR5"/>
<keyword evidence="2" id="KW-1185">Reference proteome</keyword>
<accession>A0A8X6URR5</accession>
<reference evidence="1" key="1">
    <citation type="submission" date="2020-08" db="EMBL/GenBank/DDBJ databases">
        <title>Multicomponent nature underlies the extraordinary mechanical properties of spider dragline silk.</title>
        <authorList>
            <person name="Kono N."/>
            <person name="Nakamura H."/>
            <person name="Mori M."/>
            <person name="Yoshida Y."/>
            <person name="Ohtoshi R."/>
            <person name="Malay A.D."/>
            <person name="Moran D.A.P."/>
            <person name="Tomita M."/>
            <person name="Numata K."/>
            <person name="Arakawa K."/>
        </authorList>
    </citation>
    <scope>NUCLEOTIDE SEQUENCE</scope>
</reference>
<evidence type="ECO:0000313" key="2">
    <source>
        <dbReference type="Proteomes" id="UP000887159"/>
    </source>
</evidence>
<sequence>MGLMYKFLEGCNVELLHRGAPWLTLKDRQFCHDVLPDYCKTVTLSDFTPVLRTNSSSGSSASVETLNIRLNLNDLIKKQRRCITVGTSTDYIIQVALEKATNISSCPWVESVATFHFLLATFACPNTILYKNTVVSSLSTM</sequence>
<gene>
    <name evidence="1" type="ORF">TNCV_1535581</name>
</gene>
<comment type="caution">
    <text evidence="1">The sequence shown here is derived from an EMBL/GenBank/DDBJ whole genome shotgun (WGS) entry which is preliminary data.</text>
</comment>
<evidence type="ECO:0000313" key="1">
    <source>
        <dbReference type="EMBL" id="GFX89911.1"/>
    </source>
</evidence>
<proteinExistence type="predicted"/>
<protein>
    <submittedName>
        <fullName evidence="1">Uncharacterized protein</fullName>
    </submittedName>
</protein>